<reference evidence="1 2" key="1">
    <citation type="submission" date="2023-11" db="EMBL/GenBank/DDBJ databases">
        <title>Coraliomargarita sp. nov., isolated from marine algae.</title>
        <authorList>
            <person name="Lee J.K."/>
            <person name="Baek J.H."/>
            <person name="Kim J.M."/>
            <person name="Choi D.G."/>
            <person name="Jeon C.O."/>
        </authorList>
    </citation>
    <scope>NUCLEOTIDE SEQUENCE [LARGE SCALE GENOMIC DNA]</scope>
    <source>
        <strain evidence="1 2">J2-16</strain>
    </source>
</reference>
<dbReference type="Pfam" id="PF13174">
    <property type="entry name" value="TPR_6"/>
    <property type="match status" value="1"/>
</dbReference>
<accession>A0ABZ0RGH3</accession>
<gene>
    <name evidence="1" type="ORF">SH580_17400</name>
</gene>
<dbReference type="Gene3D" id="1.25.40.10">
    <property type="entry name" value="Tetratricopeptide repeat domain"/>
    <property type="match status" value="2"/>
</dbReference>
<dbReference type="Proteomes" id="UP001324993">
    <property type="component" value="Chromosome"/>
</dbReference>
<evidence type="ECO:0000313" key="1">
    <source>
        <dbReference type="EMBL" id="WPJ95201.1"/>
    </source>
</evidence>
<organism evidence="1 2">
    <name type="scientific">Coraliomargarita algicola</name>
    <dbReference type="NCBI Taxonomy" id="3092156"/>
    <lineage>
        <taxon>Bacteria</taxon>
        <taxon>Pseudomonadati</taxon>
        <taxon>Verrucomicrobiota</taxon>
        <taxon>Opitutia</taxon>
        <taxon>Puniceicoccales</taxon>
        <taxon>Coraliomargaritaceae</taxon>
        <taxon>Coraliomargarita</taxon>
    </lineage>
</organism>
<dbReference type="EMBL" id="CP138858">
    <property type="protein sequence ID" value="WPJ95201.1"/>
    <property type="molecule type" value="Genomic_DNA"/>
</dbReference>
<protein>
    <submittedName>
        <fullName evidence="1">Tetratricopeptide repeat protein</fullName>
    </submittedName>
</protein>
<sequence>MTIPTPRKRRTTRPHKLARCVSIVSAVVLLSVTGCSPETEAPSSAATTDPLEIGLSELRAFNFNQAYAILLEHSRHISPDDNDWPLATYSLALATWHQAPTTQQAIDDATVLFKSVVEKAPQDSLAASALLDLGRIAELSQSEEAAQQGQSYYQRVQDEFPGTEMAVRASLLQAQSLARSLDQSQVKQAIHILKQITQSQPNTPWRGTIEQYIAHLYAFYLDDIDEAITHYSIAKDVGFPRASDTDLSLWQLGLWQQKAKQDLAAAETFTELVEAHPRSVYGTVARKRIIEIANKHPEANIRIPELAEVRLGR</sequence>
<dbReference type="InterPro" id="IPR019734">
    <property type="entry name" value="TPR_rpt"/>
</dbReference>
<dbReference type="PROSITE" id="PS51257">
    <property type="entry name" value="PROKAR_LIPOPROTEIN"/>
    <property type="match status" value="1"/>
</dbReference>
<name>A0ABZ0RGH3_9BACT</name>
<dbReference type="InterPro" id="IPR011990">
    <property type="entry name" value="TPR-like_helical_dom_sf"/>
</dbReference>
<proteinExistence type="predicted"/>
<dbReference type="RefSeq" id="WP_319832094.1">
    <property type="nucleotide sequence ID" value="NZ_CP138858.1"/>
</dbReference>
<evidence type="ECO:0000313" key="2">
    <source>
        <dbReference type="Proteomes" id="UP001324993"/>
    </source>
</evidence>
<keyword evidence="2" id="KW-1185">Reference proteome</keyword>